<keyword evidence="6 7" id="KW-0057">Aromatic amino acid biosynthesis</keyword>
<evidence type="ECO:0000259" key="9">
    <source>
        <dbReference type="PROSITE" id="PS50943"/>
    </source>
</evidence>
<name>A0A9U5CZZ2_9BURK</name>
<dbReference type="SUPFAM" id="SSF47413">
    <property type="entry name" value="lambda repressor-like DNA-binding domains"/>
    <property type="match status" value="1"/>
</dbReference>
<keyword evidence="5 7" id="KW-0067">ATP-binding</keyword>
<protein>
    <recommendedName>
        <fullName evidence="7">Shikimate kinase</fullName>
        <shortName evidence="7">SK</shortName>
        <ecNumber evidence="7">2.7.1.71</ecNumber>
    </recommendedName>
</protein>
<comment type="similarity">
    <text evidence="7">Belongs to the shikimate kinase family.</text>
</comment>
<dbReference type="Gene3D" id="1.10.260.40">
    <property type="entry name" value="lambda repressor-like DNA-binding domains"/>
    <property type="match status" value="1"/>
</dbReference>
<dbReference type="SUPFAM" id="SSF52540">
    <property type="entry name" value="P-loop containing nucleoside triphosphate hydrolases"/>
    <property type="match status" value="1"/>
</dbReference>
<dbReference type="Gene3D" id="3.40.50.300">
    <property type="entry name" value="P-loop containing nucleotide triphosphate hydrolases"/>
    <property type="match status" value="1"/>
</dbReference>
<dbReference type="CDD" id="cd00093">
    <property type="entry name" value="HTH_XRE"/>
    <property type="match status" value="1"/>
</dbReference>
<comment type="caution">
    <text evidence="7">Lacks conserved residue(s) required for the propagation of feature annotation.</text>
</comment>
<dbReference type="PANTHER" id="PTHR21087:SF16">
    <property type="entry name" value="SHIKIMATE KINASE 1, CHLOROPLASTIC"/>
    <property type="match status" value="1"/>
</dbReference>
<evidence type="ECO:0000256" key="8">
    <source>
        <dbReference type="SAM" id="MobiDB-lite"/>
    </source>
</evidence>
<dbReference type="GO" id="GO:0000287">
    <property type="term" value="F:magnesium ion binding"/>
    <property type="evidence" value="ECO:0007669"/>
    <property type="project" value="UniProtKB-UniRule"/>
</dbReference>
<keyword evidence="4 7" id="KW-0418">Kinase</keyword>
<dbReference type="Pfam" id="PF13560">
    <property type="entry name" value="HTH_31"/>
    <property type="match status" value="1"/>
</dbReference>
<dbReference type="NCBIfam" id="NF006015">
    <property type="entry name" value="PRK08154.1"/>
    <property type="match status" value="1"/>
</dbReference>
<proteinExistence type="inferred from homology"/>
<feature type="binding site" evidence="7">
    <location>
        <position position="250"/>
    </location>
    <ligand>
        <name>ATP</name>
        <dbReference type="ChEBI" id="CHEBI:30616"/>
    </ligand>
</feature>
<dbReference type="GO" id="GO:0008652">
    <property type="term" value="P:amino acid biosynthetic process"/>
    <property type="evidence" value="ECO:0007669"/>
    <property type="project" value="UniProtKB-KW"/>
</dbReference>
<dbReference type="InterPro" id="IPR001387">
    <property type="entry name" value="Cro/C1-type_HTH"/>
</dbReference>
<dbReference type="InterPro" id="IPR000623">
    <property type="entry name" value="Shikimate_kinase/TSH1"/>
</dbReference>
<feature type="binding site" evidence="7">
    <location>
        <position position="146"/>
    </location>
    <ligand>
        <name>Mg(2+)</name>
        <dbReference type="ChEBI" id="CHEBI:18420"/>
    </ligand>
</feature>
<keyword evidence="3 7" id="KW-0547">Nucleotide-binding</keyword>
<dbReference type="InterPro" id="IPR027417">
    <property type="entry name" value="P-loop_NTPase"/>
</dbReference>
<keyword evidence="10" id="KW-1185">Reference proteome</keyword>
<sequence length="310" mass="33697">MSTPAQPEADGGASRPADDREPFLVALGERVKLLRSRRGMPRRVLAETADVSERHLANLETGLGNVSVLVLRQVAQALECPIAELLGDETTASAEWLLIRDLLHGRDEAGLRRAREALTELFAEPSPKARRASRIALVGLRGAGKSTLGARLAQALGWPFIELSREIERIAGCAPSEIHALYGANAYRRYERRALEEVIELHPEAVIATPGGLVSEAATFNLLLSHCFTLWLRASPEEHMSRVIAQGDLRPMANNAQAMEDLKLILAGREPFYAKADLSFDTSGRTTEEAFAGLEAALRPALPEAFPKAG</sequence>
<feature type="binding site" evidence="7">
    <location>
        <position position="269"/>
    </location>
    <ligand>
        <name>substrate</name>
    </ligand>
</feature>
<evidence type="ECO:0000313" key="11">
    <source>
        <dbReference type="RefSeq" id="WP_245591349.1"/>
    </source>
</evidence>
<evidence type="ECO:0000256" key="3">
    <source>
        <dbReference type="ARBA" id="ARBA00022741"/>
    </source>
</evidence>
<comment type="pathway">
    <text evidence="7">Metabolic intermediate biosynthesis; chorismate biosynthesis; chorismate from D-erythrose 4-phosphate and phosphoenolpyruvate: step 5/7.</text>
</comment>
<keyword evidence="7" id="KW-0479">Metal-binding</keyword>
<feature type="binding site" evidence="7">
    <location>
        <position position="211"/>
    </location>
    <ligand>
        <name>substrate</name>
    </ligand>
</feature>
<dbReference type="SMART" id="SM00530">
    <property type="entry name" value="HTH_XRE"/>
    <property type="match status" value="1"/>
</dbReference>
<feature type="region of interest" description="Disordered" evidence="8">
    <location>
        <begin position="1"/>
        <end position="20"/>
    </location>
</feature>
<keyword evidence="7" id="KW-0963">Cytoplasm</keyword>
<evidence type="ECO:0000256" key="2">
    <source>
        <dbReference type="ARBA" id="ARBA00022679"/>
    </source>
</evidence>
<dbReference type="PANTHER" id="PTHR21087">
    <property type="entry name" value="SHIKIMATE KINASE"/>
    <property type="match status" value="1"/>
</dbReference>
<keyword evidence="1 7" id="KW-0028">Amino-acid biosynthesis</keyword>
<comment type="subcellular location">
    <subcellularLocation>
        <location evidence="7">Cytoplasm</location>
    </subcellularLocation>
</comment>
<dbReference type="Pfam" id="PF01202">
    <property type="entry name" value="SKI"/>
    <property type="match status" value="1"/>
</dbReference>
<evidence type="ECO:0000256" key="7">
    <source>
        <dbReference type="HAMAP-Rule" id="MF_00109"/>
    </source>
</evidence>
<comment type="function">
    <text evidence="7">Catalyzes the specific phosphorylation of the 3-hydroxyl group of shikimic acid using ATP as a cosubstrate.</text>
</comment>
<gene>
    <name evidence="7" type="primary">aroK</name>
</gene>
<dbReference type="GO" id="GO:0004765">
    <property type="term" value="F:shikimate kinase activity"/>
    <property type="evidence" value="ECO:0007669"/>
    <property type="project" value="UniProtKB-UniRule"/>
</dbReference>
<dbReference type="AlphaFoldDB" id="A0A9U5CZZ2"/>
<dbReference type="PRINTS" id="PR01100">
    <property type="entry name" value="SHIKIMTKNASE"/>
</dbReference>
<feature type="binding site" evidence="7">
    <location>
        <begin position="142"/>
        <end position="147"/>
    </location>
    <ligand>
        <name>ATP</name>
        <dbReference type="ChEBI" id="CHEBI:30616"/>
    </ligand>
</feature>
<organism evidence="10 11">
    <name type="scientific">Derxia gummosa DSM 723</name>
    <dbReference type="NCBI Taxonomy" id="1121388"/>
    <lineage>
        <taxon>Bacteria</taxon>
        <taxon>Pseudomonadati</taxon>
        <taxon>Pseudomonadota</taxon>
        <taxon>Betaproteobacteria</taxon>
        <taxon>Burkholderiales</taxon>
        <taxon>Alcaligenaceae</taxon>
        <taxon>Derxia</taxon>
    </lineage>
</organism>
<dbReference type="InterPro" id="IPR010982">
    <property type="entry name" value="Lambda_DNA-bd_dom_sf"/>
</dbReference>
<dbReference type="PROSITE" id="PS50943">
    <property type="entry name" value="HTH_CROC1"/>
    <property type="match status" value="1"/>
</dbReference>
<evidence type="ECO:0000313" key="10">
    <source>
        <dbReference type="Proteomes" id="UP000675920"/>
    </source>
</evidence>
<accession>A0A9U5CZZ2</accession>
<dbReference type="GO" id="GO:0003677">
    <property type="term" value="F:DNA binding"/>
    <property type="evidence" value="ECO:0007669"/>
    <property type="project" value="InterPro"/>
</dbReference>
<feature type="binding site" evidence="7">
    <location>
        <position position="188"/>
    </location>
    <ligand>
        <name>substrate</name>
    </ligand>
</feature>
<evidence type="ECO:0000256" key="6">
    <source>
        <dbReference type="ARBA" id="ARBA00023141"/>
    </source>
</evidence>
<dbReference type="Proteomes" id="UP000675920">
    <property type="component" value="Unplaced"/>
</dbReference>
<feature type="binding site" evidence="7">
    <location>
        <position position="285"/>
    </location>
    <ligand>
        <name>ATP</name>
        <dbReference type="ChEBI" id="CHEBI:30616"/>
    </ligand>
</feature>
<dbReference type="GO" id="GO:0005829">
    <property type="term" value="C:cytosol"/>
    <property type="evidence" value="ECO:0007669"/>
    <property type="project" value="TreeGrafter"/>
</dbReference>
<evidence type="ECO:0000256" key="5">
    <source>
        <dbReference type="ARBA" id="ARBA00022840"/>
    </source>
</evidence>
<dbReference type="InterPro" id="IPR031322">
    <property type="entry name" value="Shikimate/glucono_kinase"/>
</dbReference>
<dbReference type="GO" id="GO:0009073">
    <property type="term" value="P:aromatic amino acid family biosynthetic process"/>
    <property type="evidence" value="ECO:0007669"/>
    <property type="project" value="UniProtKB-KW"/>
</dbReference>
<dbReference type="GO" id="GO:0005524">
    <property type="term" value="F:ATP binding"/>
    <property type="evidence" value="ECO:0007669"/>
    <property type="project" value="UniProtKB-UniRule"/>
</dbReference>
<evidence type="ECO:0000256" key="4">
    <source>
        <dbReference type="ARBA" id="ARBA00022777"/>
    </source>
</evidence>
<dbReference type="RefSeq" id="WP_245591349.1">
    <property type="nucleotide sequence ID" value="NZ_AXWS01000013.1"/>
</dbReference>
<dbReference type="GO" id="GO:0009423">
    <property type="term" value="P:chorismate biosynthetic process"/>
    <property type="evidence" value="ECO:0007669"/>
    <property type="project" value="UniProtKB-UniRule"/>
</dbReference>
<dbReference type="CDD" id="cd00464">
    <property type="entry name" value="SK"/>
    <property type="match status" value="1"/>
</dbReference>
<reference evidence="11" key="1">
    <citation type="submission" date="2025-08" db="UniProtKB">
        <authorList>
            <consortium name="RefSeq"/>
        </authorList>
    </citation>
    <scope>IDENTIFICATION</scope>
</reference>
<evidence type="ECO:0000256" key="1">
    <source>
        <dbReference type="ARBA" id="ARBA00022605"/>
    </source>
</evidence>
<comment type="catalytic activity">
    <reaction evidence="7">
        <text>shikimate + ATP = 3-phosphoshikimate + ADP + H(+)</text>
        <dbReference type="Rhea" id="RHEA:13121"/>
        <dbReference type="ChEBI" id="CHEBI:15378"/>
        <dbReference type="ChEBI" id="CHEBI:30616"/>
        <dbReference type="ChEBI" id="CHEBI:36208"/>
        <dbReference type="ChEBI" id="CHEBI:145989"/>
        <dbReference type="ChEBI" id="CHEBI:456216"/>
        <dbReference type="EC" id="2.7.1.71"/>
    </reaction>
</comment>
<dbReference type="EC" id="2.7.1.71" evidence="7"/>
<dbReference type="HAMAP" id="MF_00109">
    <property type="entry name" value="Shikimate_kinase"/>
    <property type="match status" value="1"/>
</dbReference>
<comment type="cofactor">
    <cofactor evidence="7">
        <name>Mg(2+)</name>
        <dbReference type="ChEBI" id="CHEBI:18420"/>
    </cofactor>
    <text evidence="7">Binds 1 Mg(2+) ion per subunit.</text>
</comment>
<comment type="subunit">
    <text evidence="7">Monomer.</text>
</comment>
<keyword evidence="2 7" id="KW-0808">Transferase</keyword>
<feature type="domain" description="HTH cro/C1-type" evidence="9">
    <location>
        <begin position="31"/>
        <end position="85"/>
    </location>
</feature>
<keyword evidence="7" id="KW-0460">Magnesium</keyword>